<feature type="transmembrane region" description="Helical" evidence="1">
    <location>
        <begin position="95"/>
        <end position="112"/>
    </location>
</feature>
<keyword evidence="1" id="KW-0812">Transmembrane</keyword>
<feature type="transmembrane region" description="Helical" evidence="1">
    <location>
        <begin position="118"/>
        <end position="140"/>
    </location>
</feature>
<reference evidence="2 3" key="1">
    <citation type="submission" date="2016-07" db="EMBL/GenBank/DDBJ databases">
        <authorList>
            <person name="Hassler H."/>
        </authorList>
    </citation>
    <scope>NUCLEOTIDE SEQUENCE [LARGE SCALE GENOMIC DNA]</scope>
    <source>
        <strain evidence="2 3">CDC-D5610</strain>
    </source>
</reference>
<sequence length="330" mass="37929">MKTILAILITLFLVQNESVATKAMASISCAISMQGSFAKHYLWRVGQIILFDIFYFASFSLGLAIREADNLKAIVLILLGFTVNYARRFRLQTSVAPLMIWLLCFMATILPFSSSAEAWSHIHGLITGLVVSAVVMLVIFPENYRRLYVHNSNRFFSSLAQGLNEMRRYLLLPGNSLDFYRLSFVRTKKRLNRLLDSNQSIDQSDLFDEQQENLISELMLSEYALAQAYIIMIDAYCHLGTHHHFLSKELRLRISKINKQLSQWFASAKMDKSYKVSAEQIEISFEKLIQTVSKEKITAPDLVMAILNLNLSLRFMVQQFNKLLDFSHEN</sequence>
<keyword evidence="1" id="KW-0472">Membrane</keyword>
<dbReference type="Proteomes" id="UP000201728">
    <property type="component" value="Chromosome"/>
</dbReference>
<accession>A0A222NZX5</accession>
<evidence type="ECO:0000256" key="1">
    <source>
        <dbReference type="SAM" id="Phobius"/>
    </source>
</evidence>
<organism evidence="2 3">
    <name type="scientific">Legionella clemsonensis</name>
    <dbReference type="NCBI Taxonomy" id="1867846"/>
    <lineage>
        <taxon>Bacteria</taxon>
        <taxon>Pseudomonadati</taxon>
        <taxon>Pseudomonadota</taxon>
        <taxon>Gammaproteobacteria</taxon>
        <taxon>Legionellales</taxon>
        <taxon>Legionellaceae</taxon>
        <taxon>Legionella</taxon>
    </lineage>
</organism>
<dbReference type="OrthoDB" id="5636317at2"/>
<gene>
    <name evidence="2" type="ORF">clem_02905</name>
</gene>
<keyword evidence="3" id="KW-1185">Reference proteome</keyword>
<dbReference type="AlphaFoldDB" id="A0A222NZX5"/>
<dbReference type="KEGG" id="lcd:clem_02905"/>
<evidence type="ECO:0000313" key="3">
    <source>
        <dbReference type="Proteomes" id="UP000201728"/>
    </source>
</evidence>
<name>A0A222NZX5_9GAMM</name>
<protein>
    <submittedName>
        <fullName evidence="2">Uncharacterized protein</fullName>
    </submittedName>
</protein>
<feature type="transmembrane region" description="Helical" evidence="1">
    <location>
        <begin position="41"/>
        <end position="65"/>
    </location>
</feature>
<evidence type="ECO:0000313" key="2">
    <source>
        <dbReference type="EMBL" id="ASQ45142.1"/>
    </source>
</evidence>
<dbReference type="EMBL" id="CP016397">
    <property type="protein sequence ID" value="ASQ45142.1"/>
    <property type="molecule type" value="Genomic_DNA"/>
</dbReference>
<keyword evidence="1" id="KW-1133">Transmembrane helix</keyword>
<proteinExistence type="predicted"/>
<dbReference type="RefSeq" id="WP_094090228.1">
    <property type="nucleotide sequence ID" value="NZ_CP016397.1"/>
</dbReference>